<dbReference type="PANTHER" id="PTHR40763:SF5">
    <property type="entry name" value="MEMBRANE PROTEIN"/>
    <property type="match status" value="1"/>
</dbReference>
<organism evidence="2 3">
    <name type="scientific">Thalassotalea insulae</name>
    <dbReference type="NCBI Taxonomy" id="2056778"/>
    <lineage>
        <taxon>Bacteria</taxon>
        <taxon>Pseudomonadati</taxon>
        <taxon>Pseudomonadota</taxon>
        <taxon>Gammaproteobacteria</taxon>
        <taxon>Alteromonadales</taxon>
        <taxon>Colwelliaceae</taxon>
        <taxon>Thalassotalea</taxon>
    </lineage>
</organism>
<proteinExistence type="predicted"/>
<evidence type="ECO:0000313" key="2">
    <source>
        <dbReference type="EMBL" id="GLX80058.1"/>
    </source>
</evidence>
<comment type="caution">
    <text evidence="2">The sequence shown here is derived from an EMBL/GenBank/DDBJ whole genome shotgun (WGS) entry which is preliminary data.</text>
</comment>
<sequence length="213" mass="23785">MPVVVEDRPIESVREEVIDQLIMNYSHGKLSFEAFERRLDIAMASNVHKEIAALAEDLELNVDKEYAESKRNDFFANVAPSKNEDVDYLVSIFGGNNRSGYWTVAKELRAISIFGGSSIDFSEAKFSQLHITVKVFCLFGGDNIYIPANVNVVSKAFCIFGGVNNKAPSVADRNAPTIIIEGLCLFGGLNIKLKRTIKERFVSFADNMKKMFN</sequence>
<evidence type="ECO:0000313" key="3">
    <source>
        <dbReference type="Proteomes" id="UP001157186"/>
    </source>
</evidence>
<dbReference type="Proteomes" id="UP001157186">
    <property type="component" value="Unassembled WGS sequence"/>
</dbReference>
<feature type="domain" description="DUF1707" evidence="1">
    <location>
        <begin position="14"/>
        <end position="58"/>
    </location>
</feature>
<dbReference type="RefSeq" id="WP_284246017.1">
    <property type="nucleotide sequence ID" value="NZ_BSST01000001.1"/>
</dbReference>
<dbReference type="PANTHER" id="PTHR40763">
    <property type="entry name" value="MEMBRANE PROTEIN-RELATED"/>
    <property type="match status" value="1"/>
</dbReference>
<gene>
    <name evidence="2" type="ORF">tinsulaeT_33980</name>
</gene>
<evidence type="ECO:0000259" key="1">
    <source>
        <dbReference type="Pfam" id="PF08044"/>
    </source>
</evidence>
<reference evidence="2 3" key="1">
    <citation type="submission" date="2023-03" db="EMBL/GenBank/DDBJ databases">
        <title>Draft genome sequence of Thalassotalea insulae KCTC 62186T.</title>
        <authorList>
            <person name="Sawabe T."/>
        </authorList>
    </citation>
    <scope>NUCLEOTIDE SEQUENCE [LARGE SCALE GENOMIC DNA]</scope>
    <source>
        <strain evidence="2 3">KCTC 62186</strain>
    </source>
</reference>
<name>A0ABQ6GVW1_9GAMM</name>
<dbReference type="InterPro" id="IPR012551">
    <property type="entry name" value="DUF1707_SHOCT-like"/>
</dbReference>
<keyword evidence="3" id="KW-1185">Reference proteome</keyword>
<dbReference type="Pfam" id="PF08044">
    <property type="entry name" value="DUF1707"/>
    <property type="match status" value="1"/>
</dbReference>
<protein>
    <recommendedName>
        <fullName evidence="1">DUF1707 domain-containing protein</fullName>
    </recommendedName>
</protein>
<accession>A0ABQ6GVW1</accession>
<dbReference type="EMBL" id="BSST01000001">
    <property type="protein sequence ID" value="GLX80058.1"/>
    <property type="molecule type" value="Genomic_DNA"/>
</dbReference>